<comment type="caution">
    <text evidence="2">The sequence shown here is derived from an EMBL/GenBank/DDBJ whole genome shotgun (WGS) entry which is preliminary data.</text>
</comment>
<feature type="region of interest" description="Disordered" evidence="1">
    <location>
        <begin position="87"/>
        <end position="151"/>
    </location>
</feature>
<dbReference type="EMBL" id="WIWS01000030">
    <property type="protein sequence ID" value="KAF3221136.1"/>
    <property type="molecule type" value="Genomic_DNA"/>
</dbReference>
<sequence length="294" mass="32341">MSLSRSTIDLQRTLPIQMLSPLFFPEPNAPVESESPCPDPPQSPHSDGNQSPSGFEGLAGSPIIGQPGATTTRVIVESYTTPPIHEVLSPLLRSEPNTPIKSESPCPDISQSPRTDADQSPSGSESPPRSTVTRLPRATTPHPARITKPLHYQSRLPSLQMTQSSFESLATAKTVPSFNKKAVVTNARRKNFKAAGIIGHRLRSEKLEYCVTWEPSWVTKKIYESKVRMVDSNGNPTSEGSAKEEWCSWNAVGVLDTYSKGEYHAYHVEWLPQWLGVSNIGDGLLYNYMEQLAA</sequence>
<feature type="compositionally biased region" description="Polar residues" evidence="1">
    <location>
        <begin position="44"/>
        <end position="53"/>
    </location>
</feature>
<feature type="compositionally biased region" description="Polar residues" evidence="1">
    <location>
        <begin position="109"/>
        <end position="133"/>
    </location>
</feature>
<reference evidence="2 3" key="1">
    <citation type="submission" date="2019-06" db="EMBL/GenBank/DDBJ databases">
        <authorList>
            <person name="Palmer J.M."/>
        </authorList>
    </citation>
    <scope>NUCLEOTIDE SEQUENCE [LARGE SCALE GENOMIC DNA]</scope>
    <source>
        <strain evidence="2 3">TWF106</strain>
    </source>
</reference>
<protein>
    <recommendedName>
        <fullName evidence="4">Chromo domain-containing protein</fullName>
    </recommendedName>
</protein>
<evidence type="ECO:0000313" key="2">
    <source>
        <dbReference type="EMBL" id="KAF3221136.1"/>
    </source>
</evidence>
<dbReference type="Proteomes" id="UP000472727">
    <property type="component" value="Unassembled WGS sequence"/>
</dbReference>
<evidence type="ECO:0000313" key="3">
    <source>
        <dbReference type="Proteomes" id="UP000472727"/>
    </source>
</evidence>
<organism evidence="2 3">
    <name type="scientific">Orbilia oligospora</name>
    <name type="common">Nematode-trapping fungus</name>
    <name type="synonym">Arthrobotrys oligospora</name>
    <dbReference type="NCBI Taxonomy" id="2813651"/>
    <lineage>
        <taxon>Eukaryota</taxon>
        <taxon>Fungi</taxon>
        <taxon>Dikarya</taxon>
        <taxon>Ascomycota</taxon>
        <taxon>Pezizomycotina</taxon>
        <taxon>Orbiliomycetes</taxon>
        <taxon>Orbiliales</taxon>
        <taxon>Orbiliaceae</taxon>
        <taxon>Orbilia</taxon>
    </lineage>
</organism>
<feature type="region of interest" description="Disordered" evidence="1">
    <location>
        <begin position="25"/>
        <end position="68"/>
    </location>
</feature>
<accession>A0A7C8UX78</accession>
<evidence type="ECO:0008006" key="4">
    <source>
        <dbReference type="Google" id="ProtNLM"/>
    </source>
</evidence>
<proteinExistence type="predicted"/>
<evidence type="ECO:0000256" key="1">
    <source>
        <dbReference type="SAM" id="MobiDB-lite"/>
    </source>
</evidence>
<gene>
    <name evidence="2" type="ORF">TWF106_006461</name>
</gene>
<dbReference type="AlphaFoldDB" id="A0A7C8UX78"/>
<name>A0A7C8UX78_ORBOL</name>